<dbReference type="PANTHER" id="PTHR33295:SF18">
    <property type="entry name" value="AAA+ ATPASE DOMAIN-CONTAINING PROTEIN"/>
    <property type="match status" value="1"/>
</dbReference>
<gene>
    <name evidence="2" type="ORF">DRJ04_06500</name>
</gene>
<dbReference type="Pfam" id="PF13635">
    <property type="entry name" value="DUF4143"/>
    <property type="match status" value="1"/>
</dbReference>
<dbReference type="EMBL" id="QMQA01000177">
    <property type="protein sequence ID" value="RLE12275.1"/>
    <property type="molecule type" value="Genomic_DNA"/>
</dbReference>
<dbReference type="PANTHER" id="PTHR33295">
    <property type="entry name" value="ATPASE"/>
    <property type="match status" value="1"/>
</dbReference>
<protein>
    <recommendedName>
        <fullName evidence="1">DUF4143 domain-containing protein</fullName>
    </recommendedName>
</protein>
<dbReference type="InterPro" id="IPR025420">
    <property type="entry name" value="DUF4143"/>
</dbReference>
<accession>A0A662D9Z2</accession>
<proteinExistence type="predicted"/>
<dbReference type="AlphaFoldDB" id="A0A662D9Z2"/>
<feature type="domain" description="DUF4143" evidence="1">
    <location>
        <begin position="9"/>
        <end position="176"/>
    </location>
</feature>
<name>A0A662D9Z2_UNCAE</name>
<organism evidence="2 3">
    <name type="scientific">Aerophobetes bacterium</name>
    <dbReference type="NCBI Taxonomy" id="2030807"/>
    <lineage>
        <taxon>Bacteria</taxon>
        <taxon>Candidatus Aerophobota</taxon>
    </lineage>
</organism>
<feature type="non-terminal residue" evidence="2">
    <location>
        <position position="1"/>
    </location>
</feature>
<dbReference type="Proteomes" id="UP000280417">
    <property type="component" value="Unassembled WGS sequence"/>
</dbReference>
<evidence type="ECO:0000313" key="2">
    <source>
        <dbReference type="EMBL" id="RLE12275.1"/>
    </source>
</evidence>
<evidence type="ECO:0000259" key="1">
    <source>
        <dbReference type="Pfam" id="PF13635"/>
    </source>
</evidence>
<comment type="caution">
    <text evidence="2">The sequence shown here is derived from an EMBL/GenBank/DDBJ whole genome shotgun (WGS) entry which is preliminary data.</text>
</comment>
<evidence type="ECO:0000313" key="3">
    <source>
        <dbReference type="Proteomes" id="UP000280417"/>
    </source>
</evidence>
<sequence length="225" mass="26937">IFIRDVLGDMAKLQKQEVIARRLLGAILERYGSRYSFTKISKDIERNHITVIDYLEYLEEAFICFVLYSYDFNKKRPKWKGDKKVYFFDPFIFHAVKSYIRGEHVWDVITNTTEDEELQGKLVENLVISHLLMYKEIPFLKIGKTFLWFYYDRNGKEIDGIFKENDGYSGIEVKYRHQIQESWKCKEIFNKCFVLSRDETEIRDNLLLIPVDVFLLLLKVSDRNV</sequence>
<reference evidence="2 3" key="1">
    <citation type="submission" date="2018-06" db="EMBL/GenBank/DDBJ databases">
        <title>Extensive metabolic versatility and redundancy in microbially diverse, dynamic hydrothermal sediments.</title>
        <authorList>
            <person name="Dombrowski N."/>
            <person name="Teske A."/>
            <person name="Baker B.J."/>
        </authorList>
    </citation>
    <scope>NUCLEOTIDE SEQUENCE [LARGE SCALE GENOMIC DNA]</scope>
    <source>
        <strain evidence="2">B3_G15</strain>
    </source>
</reference>